<gene>
    <name evidence="3" type="ORF">HT576_12260</name>
</gene>
<reference evidence="3" key="1">
    <citation type="submission" date="2020-06" db="EMBL/GenBank/DDBJ databases">
        <title>Haloterrigena sp. nov., an extremely halophilic archaeon isolated from a saline sediment.</title>
        <authorList>
            <person name="Liu B.-B."/>
        </authorList>
    </citation>
    <scope>NUCLEOTIDE SEQUENCE</scope>
    <source>
        <strain evidence="3">SYSU A121-1</strain>
    </source>
</reference>
<protein>
    <submittedName>
        <fullName evidence="3">SDR family oxidoreductase</fullName>
    </submittedName>
</protein>
<dbReference type="OrthoDB" id="281764at2157"/>
<dbReference type="AlphaFoldDB" id="A0A8J8GQP7"/>
<organism evidence="3 4">
    <name type="scientific">Haloterrigena gelatinilytica</name>
    <dbReference type="NCBI Taxonomy" id="2741724"/>
    <lineage>
        <taxon>Archaea</taxon>
        <taxon>Methanobacteriati</taxon>
        <taxon>Methanobacteriota</taxon>
        <taxon>Stenosarchaea group</taxon>
        <taxon>Halobacteria</taxon>
        <taxon>Halobacteriales</taxon>
        <taxon>Natrialbaceae</taxon>
        <taxon>Haloterrigena</taxon>
    </lineage>
</organism>
<dbReference type="Pfam" id="PF13561">
    <property type="entry name" value="adh_short_C2"/>
    <property type="match status" value="1"/>
</dbReference>
<evidence type="ECO:0000313" key="4">
    <source>
        <dbReference type="Proteomes" id="UP000728647"/>
    </source>
</evidence>
<dbReference type="PRINTS" id="PR00081">
    <property type="entry name" value="GDHRDH"/>
</dbReference>
<evidence type="ECO:0000256" key="1">
    <source>
        <dbReference type="ARBA" id="ARBA00006484"/>
    </source>
</evidence>
<dbReference type="Gene3D" id="3.40.50.720">
    <property type="entry name" value="NAD(P)-binding Rossmann-like Domain"/>
    <property type="match status" value="1"/>
</dbReference>
<evidence type="ECO:0000259" key="2">
    <source>
        <dbReference type="SMART" id="SM00822"/>
    </source>
</evidence>
<dbReference type="InterPro" id="IPR057326">
    <property type="entry name" value="KR_dom"/>
</dbReference>
<dbReference type="Proteomes" id="UP000728647">
    <property type="component" value="Unassembled WGS sequence"/>
</dbReference>
<dbReference type="PANTHER" id="PTHR42760:SF135">
    <property type="entry name" value="BLL7886 PROTEIN"/>
    <property type="match status" value="1"/>
</dbReference>
<accession>A0A8J8GQP7</accession>
<dbReference type="GO" id="GO:0016616">
    <property type="term" value="F:oxidoreductase activity, acting on the CH-OH group of donors, NAD or NADP as acceptor"/>
    <property type="evidence" value="ECO:0007669"/>
    <property type="project" value="TreeGrafter"/>
</dbReference>
<dbReference type="PANTHER" id="PTHR42760">
    <property type="entry name" value="SHORT-CHAIN DEHYDROGENASES/REDUCTASES FAMILY MEMBER"/>
    <property type="match status" value="1"/>
</dbReference>
<dbReference type="PRINTS" id="PR00080">
    <property type="entry name" value="SDRFAMILY"/>
</dbReference>
<dbReference type="RefSeq" id="WP_174702176.1">
    <property type="nucleotide sequence ID" value="NZ_JABURA010000001.1"/>
</dbReference>
<dbReference type="SUPFAM" id="SSF51735">
    <property type="entry name" value="NAD(P)-binding Rossmann-fold domains"/>
    <property type="match status" value="1"/>
</dbReference>
<dbReference type="EMBL" id="JABURA010000001">
    <property type="protein sequence ID" value="NUB91790.1"/>
    <property type="molecule type" value="Genomic_DNA"/>
</dbReference>
<comment type="similarity">
    <text evidence="1">Belongs to the short-chain dehydrogenases/reductases (SDR) family.</text>
</comment>
<evidence type="ECO:0000313" key="3">
    <source>
        <dbReference type="EMBL" id="NUB91790.1"/>
    </source>
</evidence>
<sequence length="247" mass="24711">MQIEGTALVTGGSGAVGHAIAAELARAGADVAVGYHSDEAGAERTADVVESRGRTATVVGGDVAAIDDAKALVDGAAELGPLSTVVNAAGVVAPGPAESAPSRVGDVLSTNLEGAINVAAAAVDPLRETEGAIVNVGSVAAELGTVDVTYAASKGGLVGATRALARELGPDGIRVSAVAPGPVDTPMNDEITESLEERRFRGHHTVDTLLDRYEATPSEVATAVRFLAAHEFVTGEVLRVDGGMAID</sequence>
<comment type="caution">
    <text evidence="3">The sequence shown here is derived from an EMBL/GenBank/DDBJ whole genome shotgun (WGS) entry which is preliminary data.</text>
</comment>
<dbReference type="GO" id="GO:0030497">
    <property type="term" value="P:fatty acid elongation"/>
    <property type="evidence" value="ECO:0007669"/>
    <property type="project" value="TreeGrafter"/>
</dbReference>
<dbReference type="InterPro" id="IPR036291">
    <property type="entry name" value="NAD(P)-bd_dom_sf"/>
</dbReference>
<dbReference type="SMART" id="SM00822">
    <property type="entry name" value="PKS_KR"/>
    <property type="match status" value="1"/>
</dbReference>
<name>A0A8J8GQP7_9EURY</name>
<feature type="domain" description="Ketoreductase" evidence="2">
    <location>
        <begin position="5"/>
        <end position="186"/>
    </location>
</feature>
<proteinExistence type="inferred from homology"/>
<dbReference type="InterPro" id="IPR002347">
    <property type="entry name" value="SDR_fam"/>
</dbReference>